<organism evidence="1 2">
    <name type="scientific">[Candida] jaroonii</name>
    <dbReference type="NCBI Taxonomy" id="467808"/>
    <lineage>
        <taxon>Eukaryota</taxon>
        <taxon>Fungi</taxon>
        <taxon>Dikarya</taxon>
        <taxon>Ascomycota</taxon>
        <taxon>Saccharomycotina</taxon>
        <taxon>Pichiomycetes</taxon>
        <taxon>Debaryomycetaceae</taxon>
        <taxon>Yamadazyma</taxon>
    </lineage>
</organism>
<dbReference type="EMBL" id="CALSDN010000008">
    <property type="protein sequence ID" value="CAH6722134.1"/>
    <property type="molecule type" value="Genomic_DNA"/>
</dbReference>
<accession>A0ACA9YBK4</accession>
<sequence length="396" mass="46175">MLQESPVRDKSAKSLNGMMNAMADISIQDKRSVQDNDLMEISPKKEDETPKLTETEKEEINSLSVLEELYKCSEKLIYEGANGKIIKGQDKRTKQAIIIKIVKLKKSKYYYQQVKNEYNSLKDLKNKNLIELLDLVRSEGSNELAFIIPYYQNGDLLDLLSHFRKQKIKINSNLKDSIFKQIAKGVQFLHNNNLIHRDIKPENLMIGDDGNIKIGDFGYFLNLNEIEKDPSKFWNLENDHLLCGTNSFKAPEIFKCEAILNESKDLEKVKSMIDFQQLDYWSLGITYIQIFLMKKPWNTATHDDSNFKHFKLNYPVSDNLIKDLNNDLEDSKNNFKLNPCMNIFKDLHYGSRFWIIKLLHPTNSKRLTIQDLLQSDWLKQVYADPKELISLKAKHL</sequence>
<proteinExistence type="predicted"/>
<evidence type="ECO:0000313" key="1">
    <source>
        <dbReference type="EMBL" id="CAH6722134.1"/>
    </source>
</evidence>
<comment type="caution">
    <text evidence="1">The sequence shown here is derived from an EMBL/GenBank/DDBJ whole genome shotgun (WGS) entry which is preliminary data.</text>
</comment>
<reference evidence="1" key="1">
    <citation type="submission" date="2022-06" db="EMBL/GenBank/DDBJ databases">
        <authorList>
            <person name="Legras J.-L."/>
            <person name="Devillers H."/>
            <person name="Grondin C."/>
        </authorList>
    </citation>
    <scope>NUCLEOTIDE SEQUENCE</scope>
    <source>
        <strain evidence="1">CLIB 1444</strain>
    </source>
</reference>
<keyword evidence="2" id="KW-1185">Reference proteome</keyword>
<gene>
    <name evidence="1" type="ORF">CLIB1444_08S02652</name>
</gene>
<dbReference type="Proteomes" id="UP001152531">
    <property type="component" value="Unassembled WGS sequence"/>
</dbReference>
<protein>
    <submittedName>
        <fullName evidence="1">Uncharacterized protein</fullName>
    </submittedName>
</protein>
<name>A0ACA9YBK4_9ASCO</name>
<evidence type="ECO:0000313" key="2">
    <source>
        <dbReference type="Proteomes" id="UP001152531"/>
    </source>
</evidence>